<evidence type="ECO:0000313" key="1">
    <source>
        <dbReference type="EMBL" id="KAH3804048.1"/>
    </source>
</evidence>
<dbReference type="Proteomes" id="UP000828390">
    <property type="component" value="Unassembled WGS sequence"/>
</dbReference>
<comment type="caution">
    <text evidence="1">The sequence shown here is derived from an EMBL/GenBank/DDBJ whole genome shotgun (WGS) entry which is preliminary data.</text>
</comment>
<proteinExistence type="predicted"/>
<dbReference type="EMBL" id="JAIWYP010000006">
    <property type="protein sequence ID" value="KAH3804048.1"/>
    <property type="molecule type" value="Genomic_DNA"/>
</dbReference>
<keyword evidence="2" id="KW-1185">Reference proteome</keyword>
<accession>A0A9D4JD02</accession>
<evidence type="ECO:0000313" key="2">
    <source>
        <dbReference type="Proteomes" id="UP000828390"/>
    </source>
</evidence>
<dbReference type="AlphaFoldDB" id="A0A9D4JD02"/>
<sequence>MMYAFRHCNTELVLSVAGVSLNVRPALGLYPSHRLGIVFPGDVRHIVLPTMG</sequence>
<organism evidence="1 2">
    <name type="scientific">Dreissena polymorpha</name>
    <name type="common">Zebra mussel</name>
    <name type="synonym">Mytilus polymorpha</name>
    <dbReference type="NCBI Taxonomy" id="45954"/>
    <lineage>
        <taxon>Eukaryota</taxon>
        <taxon>Metazoa</taxon>
        <taxon>Spiralia</taxon>
        <taxon>Lophotrochozoa</taxon>
        <taxon>Mollusca</taxon>
        <taxon>Bivalvia</taxon>
        <taxon>Autobranchia</taxon>
        <taxon>Heteroconchia</taxon>
        <taxon>Euheterodonta</taxon>
        <taxon>Imparidentia</taxon>
        <taxon>Neoheterodontei</taxon>
        <taxon>Myida</taxon>
        <taxon>Dreissenoidea</taxon>
        <taxon>Dreissenidae</taxon>
        <taxon>Dreissena</taxon>
    </lineage>
</organism>
<reference evidence="1" key="2">
    <citation type="submission" date="2020-11" db="EMBL/GenBank/DDBJ databases">
        <authorList>
            <person name="McCartney M.A."/>
            <person name="Auch B."/>
            <person name="Kono T."/>
            <person name="Mallez S."/>
            <person name="Becker A."/>
            <person name="Gohl D.M."/>
            <person name="Silverstein K.A.T."/>
            <person name="Koren S."/>
            <person name="Bechman K.B."/>
            <person name="Herman A."/>
            <person name="Abrahante J.E."/>
            <person name="Garbe J."/>
        </authorList>
    </citation>
    <scope>NUCLEOTIDE SEQUENCE</scope>
    <source>
        <strain evidence="1">Duluth1</strain>
        <tissue evidence="1">Whole animal</tissue>
    </source>
</reference>
<name>A0A9D4JD02_DREPO</name>
<reference evidence="1" key="1">
    <citation type="journal article" date="2019" name="bioRxiv">
        <title>The Genome of the Zebra Mussel, Dreissena polymorpha: A Resource for Invasive Species Research.</title>
        <authorList>
            <person name="McCartney M.A."/>
            <person name="Auch B."/>
            <person name="Kono T."/>
            <person name="Mallez S."/>
            <person name="Zhang Y."/>
            <person name="Obille A."/>
            <person name="Becker A."/>
            <person name="Abrahante J.E."/>
            <person name="Garbe J."/>
            <person name="Badalamenti J.P."/>
            <person name="Herman A."/>
            <person name="Mangelson H."/>
            <person name="Liachko I."/>
            <person name="Sullivan S."/>
            <person name="Sone E.D."/>
            <person name="Koren S."/>
            <person name="Silverstein K.A.T."/>
            <person name="Beckman K.B."/>
            <person name="Gohl D.M."/>
        </authorList>
    </citation>
    <scope>NUCLEOTIDE SEQUENCE</scope>
    <source>
        <strain evidence="1">Duluth1</strain>
        <tissue evidence="1">Whole animal</tissue>
    </source>
</reference>
<protein>
    <submittedName>
        <fullName evidence="1">Uncharacterized protein</fullName>
    </submittedName>
</protein>
<gene>
    <name evidence="1" type="ORF">DPMN_132325</name>
</gene>